<dbReference type="EMBL" id="JAGFBR010000003">
    <property type="protein sequence ID" value="KAH0468726.1"/>
    <property type="molecule type" value="Genomic_DNA"/>
</dbReference>
<name>A0AAV7HJH7_DENCH</name>
<sequence>MAAIQLSFRIVGKLRRQPYRRAFHSTVEEGKEEKKVVSKEKKPTEVASDGSDDGEEEVNIICLQEINNSSRLQKLPLQSSTAHNSASGIAATVTNGNNMIEEMYQKKPQLGHILLHPDTYFGSVEKHT</sequence>
<proteinExistence type="predicted"/>
<dbReference type="Proteomes" id="UP000775213">
    <property type="component" value="Unassembled WGS sequence"/>
</dbReference>
<feature type="region of interest" description="Disordered" evidence="1">
    <location>
        <begin position="25"/>
        <end position="56"/>
    </location>
</feature>
<gene>
    <name evidence="2" type="ORF">IEQ34_001958</name>
</gene>
<comment type="caution">
    <text evidence="2">The sequence shown here is derived from an EMBL/GenBank/DDBJ whole genome shotgun (WGS) entry which is preliminary data.</text>
</comment>
<evidence type="ECO:0000256" key="1">
    <source>
        <dbReference type="SAM" id="MobiDB-lite"/>
    </source>
</evidence>
<accession>A0AAV7HJH7</accession>
<evidence type="ECO:0000313" key="3">
    <source>
        <dbReference type="Proteomes" id="UP000775213"/>
    </source>
</evidence>
<evidence type="ECO:0000313" key="2">
    <source>
        <dbReference type="EMBL" id="KAH0468726.1"/>
    </source>
</evidence>
<dbReference type="AlphaFoldDB" id="A0AAV7HJH7"/>
<keyword evidence="3" id="KW-1185">Reference proteome</keyword>
<organism evidence="2 3">
    <name type="scientific">Dendrobium chrysotoxum</name>
    <name type="common">Orchid</name>
    <dbReference type="NCBI Taxonomy" id="161865"/>
    <lineage>
        <taxon>Eukaryota</taxon>
        <taxon>Viridiplantae</taxon>
        <taxon>Streptophyta</taxon>
        <taxon>Embryophyta</taxon>
        <taxon>Tracheophyta</taxon>
        <taxon>Spermatophyta</taxon>
        <taxon>Magnoliopsida</taxon>
        <taxon>Liliopsida</taxon>
        <taxon>Asparagales</taxon>
        <taxon>Orchidaceae</taxon>
        <taxon>Epidendroideae</taxon>
        <taxon>Malaxideae</taxon>
        <taxon>Dendrobiinae</taxon>
        <taxon>Dendrobium</taxon>
    </lineage>
</organism>
<reference evidence="2 3" key="1">
    <citation type="journal article" date="2021" name="Hortic Res">
        <title>Chromosome-scale assembly of the Dendrobium chrysotoxum genome enhances the understanding of orchid evolution.</title>
        <authorList>
            <person name="Zhang Y."/>
            <person name="Zhang G.Q."/>
            <person name="Zhang D."/>
            <person name="Liu X.D."/>
            <person name="Xu X.Y."/>
            <person name="Sun W.H."/>
            <person name="Yu X."/>
            <person name="Zhu X."/>
            <person name="Wang Z.W."/>
            <person name="Zhao X."/>
            <person name="Zhong W.Y."/>
            <person name="Chen H."/>
            <person name="Yin W.L."/>
            <person name="Huang T."/>
            <person name="Niu S.C."/>
            <person name="Liu Z.J."/>
        </authorList>
    </citation>
    <scope>NUCLEOTIDE SEQUENCE [LARGE SCALE GENOMIC DNA]</scope>
    <source>
        <strain evidence="2">Lindl</strain>
    </source>
</reference>
<feature type="compositionally biased region" description="Basic and acidic residues" evidence="1">
    <location>
        <begin position="26"/>
        <end position="44"/>
    </location>
</feature>
<protein>
    <submittedName>
        <fullName evidence="2">Uncharacterized protein</fullName>
    </submittedName>
</protein>